<proteinExistence type="predicted"/>
<evidence type="ECO:0000256" key="2">
    <source>
        <dbReference type="ARBA" id="ARBA00022729"/>
    </source>
</evidence>
<gene>
    <name evidence="5" type="ORF">BACT_0907</name>
</gene>
<dbReference type="eggNOG" id="COG4213">
    <property type="taxonomic scope" value="Bacteria"/>
</dbReference>
<dbReference type="KEGG" id="bact:AB656_03135"/>
<dbReference type="Pfam" id="PF13407">
    <property type="entry name" value="Peripla_BP_4"/>
    <property type="match status" value="1"/>
</dbReference>
<dbReference type="SUPFAM" id="SSF53822">
    <property type="entry name" value="Periplasmic binding protein-like I"/>
    <property type="match status" value="1"/>
</dbReference>
<dbReference type="InterPro" id="IPR050555">
    <property type="entry name" value="Bact_Solute-Bind_Prot2"/>
</dbReference>
<sequence length="370" mass="39401">MKKLVKAIGIAAIVALLIPASACGASRGGSGESASGGDPSKVTIGISMPEQQLERWQIDGDNLKKQLESYGYKVTLQFADGKTDLQSSQIQNMANQGAKYVVIASIDGTATGAAAEQAAANGAKVIAYDRLIMNTDAVDYYATFSLTDVGKMQGEYIVDKLGVKEGKKGPFNVELMSGSPTDNNAKYYYEGAWSVLEPYFKSGVFKAKSGKVPGSVKDWQSIGIDNWDRQKGQAEMENRINSFYNDGTKLDAVLAPNDAIALGTVNAVEGAGWNYFPIITGQDAEKANVRAIVQGKQSMTVYKDTRKLAKATAAMIKDLVDGKTPKAAGKFNNGNKDVPSQLLTPVSVDKSNIKKELVDSGYISASDAGM</sequence>
<comment type="subcellular location">
    <subcellularLocation>
        <location evidence="1">Cell envelope</location>
    </subcellularLocation>
</comment>
<dbReference type="CDD" id="cd19994">
    <property type="entry name" value="PBP1_ChvE"/>
    <property type="match status" value="1"/>
</dbReference>
<evidence type="ECO:0000313" key="5">
    <source>
        <dbReference type="EMBL" id="KFI40205.1"/>
    </source>
</evidence>
<comment type="caution">
    <text evidence="5">The sequence shown here is derived from an EMBL/GenBank/DDBJ whole genome shotgun (WGS) entry which is preliminary data.</text>
</comment>
<dbReference type="EMBL" id="JGYK01000001">
    <property type="protein sequence ID" value="KFI40205.1"/>
    <property type="molecule type" value="Genomic_DNA"/>
</dbReference>
<evidence type="ECO:0000313" key="6">
    <source>
        <dbReference type="Proteomes" id="UP000029015"/>
    </source>
</evidence>
<dbReference type="InterPro" id="IPR028082">
    <property type="entry name" value="Peripla_BP_I"/>
</dbReference>
<dbReference type="OrthoDB" id="9773673at2"/>
<feature type="domain" description="Periplasmic binding protein" evidence="4">
    <location>
        <begin position="44"/>
        <end position="323"/>
    </location>
</feature>
<protein>
    <submittedName>
        <fullName evidence="5">Multiple sugar-binding periplasmic protein SbpA</fullName>
    </submittedName>
</protein>
<name>A0A086Z105_9BIFI</name>
<keyword evidence="2 3" id="KW-0732">Signal</keyword>
<dbReference type="Gene3D" id="3.40.50.2300">
    <property type="match status" value="2"/>
</dbReference>
<accession>A0A086Z105</accession>
<dbReference type="Proteomes" id="UP000029015">
    <property type="component" value="Unassembled WGS sequence"/>
</dbReference>
<dbReference type="AlphaFoldDB" id="A0A086Z105"/>
<dbReference type="PANTHER" id="PTHR30036">
    <property type="entry name" value="D-XYLOSE-BINDING PERIPLASMIC PROTEIN"/>
    <property type="match status" value="1"/>
</dbReference>
<reference evidence="5 6" key="1">
    <citation type="submission" date="2014-03" db="EMBL/GenBank/DDBJ databases">
        <title>Genomics of Bifidobacteria.</title>
        <authorList>
            <person name="Ventura M."/>
            <person name="Milani C."/>
            <person name="Lugli G.A."/>
        </authorList>
    </citation>
    <scope>NUCLEOTIDE SEQUENCE [LARGE SCALE GENOMIC DNA]</scope>
    <source>
        <strain evidence="5 6">DSM 22766</strain>
    </source>
</reference>
<dbReference type="GO" id="GO:0030246">
    <property type="term" value="F:carbohydrate binding"/>
    <property type="evidence" value="ECO:0007669"/>
    <property type="project" value="TreeGrafter"/>
</dbReference>
<organism evidence="5 6">
    <name type="scientific">Bifidobacterium actinocoloniiforme DSM 22766</name>
    <dbReference type="NCBI Taxonomy" id="1437605"/>
    <lineage>
        <taxon>Bacteria</taxon>
        <taxon>Bacillati</taxon>
        <taxon>Actinomycetota</taxon>
        <taxon>Actinomycetes</taxon>
        <taxon>Bifidobacteriales</taxon>
        <taxon>Bifidobacteriaceae</taxon>
        <taxon>Bifidobacterium</taxon>
    </lineage>
</organism>
<evidence type="ECO:0000259" key="4">
    <source>
        <dbReference type="Pfam" id="PF13407"/>
    </source>
</evidence>
<dbReference type="GO" id="GO:0030288">
    <property type="term" value="C:outer membrane-bounded periplasmic space"/>
    <property type="evidence" value="ECO:0007669"/>
    <property type="project" value="TreeGrafter"/>
</dbReference>
<dbReference type="PANTHER" id="PTHR30036:SF1">
    <property type="entry name" value="D-XYLOSE-BINDING PERIPLASMIC PROTEIN"/>
    <property type="match status" value="1"/>
</dbReference>
<dbReference type="STRING" id="1437605.AB656_03135"/>
<evidence type="ECO:0000256" key="3">
    <source>
        <dbReference type="SAM" id="SignalP"/>
    </source>
</evidence>
<dbReference type="RefSeq" id="WP_033503800.1">
    <property type="nucleotide sequence ID" value="NZ_CP011786.1"/>
</dbReference>
<keyword evidence="6" id="KW-1185">Reference proteome</keyword>
<feature type="chain" id="PRO_5009746122" evidence="3">
    <location>
        <begin position="25"/>
        <end position="370"/>
    </location>
</feature>
<dbReference type="PATRIC" id="fig|1437605.7.peg.646"/>
<dbReference type="InterPro" id="IPR025997">
    <property type="entry name" value="SBP_2_dom"/>
</dbReference>
<feature type="signal peptide" evidence="3">
    <location>
        <begin position="1"/>
        <end position="24"/>
    </location>
</feature>
<evidence type="ECO:0000256" key="1">
    <source>
        <dbReference type="ARBA" id="ARBA00004196"/>
    </source>
</evidence>